<dbReference type="SUPFAM" id="SSF141729">
    <property type="entry name" value="FimD N-terminal domain-like"/>
    <property type="match status" value="1"/>
</dbReference>
<keyword evidence="6" id="KW-0812">Transmembrane</keyword>
<evidence type="ECO:0000256" key="3">
    <source>
        <dbReference type="ARBA" id="ARBA00022448"/>
    </source>
</evidence>
<dbReference type="InterPro" id="IPR037224">
    <property type="entry name" value="PapC_N_sf"/>
</dbReference>
<keyword evidence="3" id="KW-0813">Transport</keyword>
<dbReference type="GO" id="GO:0009297">
    <property type="term" value="P:pilus assembly"/>
    <property type="evidence" value="ECO:0007669"/>
    <property type="project" value="InterPro"/>
</dbReference>
<dbReference type="Gene3D" id="2.60.40.3110">
    <property type="match status" value="1"/>
</dbReference>
<keyword evidence="13" id="KW-1185">Reference proteome</keyword>
<evidence type="ECO:0000256" key="2">
    <source>
        <dbReference type="ARBA" id="ARBA00008064"/>
    </source>
</evidence>
<evidence type="ECO:0000256" key="7">
    <source>
        <dbReference type="ARBA" id="ARBA00022729"/>
    </source>
</evidence>
<gene>
    <name evidence="12" type="ORF">EB241_19490</name>
</gene>
<evidence type="ECO:0000256" key="6">
    <source>
        <dbReference type="ARBA" id="ARBA00022692"/>
    </source>
</evidence>
<keyword evidence="4" id="KW-1134">Transmembrane beta strand</keyword>
<keyword evidence="5" id="KW-1029">Fimbrium biogenesis</keyword>
<dbReference type="Pfam" id="PF00577">
    <property type="entry name" value="Usher"/>
    <property type="match status" value="1"/>
</dbReference>
<evidence type="ECO:0000256" key="10">
    <source>
        <dbReference type="SAM" id="SignalP"/>
    </source>
</evidence>
<dbReference type="Proteomes" id="UP000279457">
    <property type="component" value="Unassembled WGS sequence"/>
</dbReference>
<dbReference type="InterPro" id="IPR000015">
    <property type="entry name" value="Fimb_usher"/>
</dbReference>
<evidence type="ECO:0000256" key="9">
    <source>
        <dbReference type="ARBA" id="ARBA00023237"/>
    </source>
</evidence>
<sequence length="716" mass="80398">MKFLRRLLARIVLSISFVNCAESASQYILVNDTYRGYTALTFTATGMPCLTTALLQEWGIRQENLLSLHFSPAGCASAQSLSAKKIRYYFDPRPQVLTLYIPPEITSPVTNGVATSRWDDGINAAFIDYDLSYSHFTGGNYHRYPRQHSLEMTTTYGANWGPWRLRYQPVYSKEAYSNPTWHTESAMAFRTIRSLRSLLTLGDSNTSSDMFDSISYRGISLTSDDRMLPDEMRPLSPWIRGFAHGKAQVKIRQYGTVIYHTTVPPGAFILKDIYPMDATADIEMTIRESDGTETVRTIPWSAMPNIVHSGQWKFALSAGKYRPWYTLEQQEPFFSQYALSYGLPGNISLFGSAMVSGIWQGGVLGIGKRVDGWGALSMDLSYTNAKDPRRSNPDRGSMARLRYTHAFSEWESSFSLTARYYPAQRYRTFSEAVSQQEKYWWDWEDGVFTGELDAEKKNAIAISYAQNIAEDGELWLTLTNEALRGRNRRETSLELGYTARWNKIDYAAYATWNRPDREQEEGRITFSISIPFTLFSSQRIKLNMENTLAKNGAASRKVGVSGIALDDYSLGYNLSTTRQQGTGNSQNITLNYQYNAGELMAVYSNKKQESTKYLGLTGSIVAHQAGITLGQTLGETIAIVDAEKTANIGLINQFGSTTDSRGFAVISSLTPYRVNELLLDTFSLPPGKALSVGEREVVPTAGAVMYSRFRIEPEKP</sequence>
<evidence type="ECO:0000313" key="13">
    <source>
        <dbReference type="Proteomes" id="UP000279457"/>
    </source>
</evidence>
<dbReference type="PANTHER" id="PTHR30451">
    <property type="entry name" value="OUTER MEMBRANE USHER PROTEIN"/>
    <property type="match status" value="1"/>
</dbReference>
<dbReference type="InterPro" id="IPR025885">
    <property type="entry name" value="PapC_N"/>
</dbReference>
<dbReference type="RefSeq" id="WP_124234656.1">
    <property type="nucleotide sequence ID" value="NZ_RHHM01000019.1"/>
</dbReference>
<comment type="caution">
    <text evidence="12">The sequence shown here is derived from an EMBL/GenBank/DDBJ whole genome shotgun (WGS) entry which is preliminary data.</text>
</comment>
<accession>A0A3N6S6F1</accession>
<name>A0A3N6S6F1_9GAMM</name>
<evidence type="ECO:0000313" key="12">
    <source>
        <dbReference type="EMBL" id="RQM36610.1"/>
    </source>
</evidence>
<keyword evidence="8" id="KW-0472">Membrane</keyword>
<comment type="subcellular location">
    <subcellularLocation>
        <location evidence="1">Cell outer membrane</location>
        <topology evidence="1">Multi-pass membrane protein</topology>
    </subcellularLocation>
</comment>
<keyword evidence="7 10" id="KW-0732">Signal</keyword>
<evidence type="ECO:0000256" key="4">
    <source>
        <dbReference type="ARBA" id="ARBA00022452"/>
    </source>
</evidence>
<organism evidence="12 13">
    <name type="scientific">Erwinia psidii</name>
    <dbReference type="NCBI Taxonomy" id="69224"/>
    <lineage>
        <taxon>Bacteria</taxon>
        <taxon>Pseudomonadati</taxon>
        <taxon>Pseudomonadota</taxon>
        <taxon>Gammaproteobacteria</taxon>
        <taxon>Enterobacterales</taxon>
        <taxon>Erwiniaceae</taxon>
        <taxon>Erwinia</taxon>
    </lineage>
</organism>
<dbReference type="GO" id="GO:0015473">
    <property type="term" value="F:fimbrial usher porin activity"/>
    <property type="evidence" value="ECO:0007669"/>
    <property type="project" value="InterPro"/>
</dbReference>
<dbReference type="PANTHER" id="PTHR30451:SF21">
    <property type="entry name" value="FIMBRIAL USHER DOMAIN-CONTAINING PROTEIN YDET-RELATED"/>
    <property type="match status" value="1"/>
</dbReference>
<dbReference type="InterPro" id="IPR042186">
    <property type="entry name" value="FimD_plug_dom"/>
</dbReference>
<dbReference type="AlphaFoldDB" id="A0A3N6S6F1"/>
<feature type="domain" description="PapC N-terminal" evidence="11">
    <location>
        <begin position="28"/>
        <end position="132"/>
    </location>
</feature>
<dbReference type="Gene3D" id="2.60.40.2610">
    <property type="entry name" value="Outer membrane usher protein FimD, plug domain"/>
    <property type="match status" value="1"/>
</dbReference>
<keyword evidence="9" id="KW-0998">Cell outer membrane</keyword>
<dbReference type="GO" id="GO:0009279">
    <property type="term" value="C:cell outer membrane"/>
    <property type="evidence" value="ECO:0007669"/>
    <property type="project" value="UniProtKB-SubCell"/>
</dbReference>
<feature type="signal peptide" evidence="10">
    <location>
        <begin position="1"/>
        <end position="21"/>
    </location>
</feature>
<dbReference type="Gene3D" id="3.10.20.410">
    <property type="match status" value="1"/>
</dbReference>
<proteinExistence type="inferred from homology"/>
<evidence type="ECO:0000256" key="5">
    <source>
        <dbReference type="ARBA" id="ARBA00022558"/>
    </source>
</evidence>
<evidence type="ECO:0000256" key="8">
    <source>
        <dbReference type="ARBA" id="ARBA00023136"/>
    </source>
</evidence>
<dbReference type="EMBL" id="RHHM01000019">
    <property type="protein sequence ID" value="RQM36610.1"/>
    <property type="molecule type" value="Genomic_DNA"/>
</dbReference>
<dbReference type="OrthoDB" id="6493586at2"/>
<comment type="similarity">
    <text evidence="2">Belongs to the fimbrial export usher family.</text>
</comment>
<protein>
    <submittedName>
        <fullName evidence="12">Fimbrial biogenesis outer membrane usher protein</fullName>
    </submittedName>
</protein>
<evidence type="ECO:0000259" key="11">
    <source>
        <dbReference type="Pfam" id="PF13954"/>
    </source>
</evidence>
<evidence type="ECO:0000256" key="1">
    <source>
        <dbReference type="ARBA" id="ARBA00004571"/>
    </source>
</evidence>
<reference evidence="12 13" key="1">
    <citation type="submission" date="2018-10" db="EMBL/GenBank/DDBJ databases">
        <title>Draft genome sequence for the type isolate of Erwinia psidii, agent causal of bacterial blight in guava (Psidium guajava) and wilt and die-back of Eucalyptus spp.</title>
        <authorList>
            <person name="Hermenegildo P.S."/>
            <person name="Santos S.A."/>
            <person name="Guimaraes L.M.S."/>
            <person name="Vidigal P.M.P."/>
            <person name="Pereira I.C."/>
            <person name="Badel J.L."/>
            <person name="Alfenas-Zerbini P."/>
            <person name="Ferreira M.A.S.V."/>
            <person name="Alfenas A.C."/>
        </authorList>
    </citation>
    <scope>NUCLEOTIDE SEQUENCE [LARGE SCALE GENOMIC DNA]</scope>
    <source>
        <strain evidence="12 13">IBSBF 435</strain>
    </source>
</reference>
<dbReference type="Pfam" id="PF13954">
    <property type="entry name" value="PapC_N"/>
    <property type="match status" value="1"/>
</dbReference>
<feature type="chain" id="PRO_5018267986" evidence="10">
    <location>
        <begin position="22"/>
        <end position="716"/>
    </location>
</feature>